<dbReference type="PROSITE" id="PS00198">
    <property type="entry name" value="4FE4S_FER_1"/>
    <property type="match status" value="2"/>
</dbReference>
<dbReference type="EMBL" id="JACSQF010000025">
    <property type="protein sequence ID" value="MBD7982640.1"/>
    <property type="molecule type" value="Genomic_DNA"/>
</dbReference>
<keyword evidence="4" id="KW-0411">Iron-sulfur</keyword>
<dbReference type="Proteomes" id="UP000655570">
    <property type="component" value="Unassembled WGS sequence"/>
</dbReference>
<dbReference type="Pfam" id="PF13187">
    <property type="entry name" value="Fer4_9"/>
    <property type="match status" value="1"/>
</dbReference>
<keyword evidence="2" id="KW-0479">Metal-binding</keyword>
<dbReference type="PANTHER" id="PTHR43687">
    <property type="entry name" value="ADENYLYLSULFATE REDUCTASE, BETA SUBUNIT"/>
    <property type="match status" value="1"/>
</dbReference>
<dbReference type="InterPro" id="IPR017896">
    <property type="entry name" value="4Fe4S_Fe-S-bd"/>
</dbReference>
<organism evidence="7 8">
    <name type="scientific">Oerskovia merdavium</name>
    <dbReference type="NCBI Taxonomy" id="2762227"/>
    <lineage>
        <taxon>Bacteria</taxon>
        <taxon>Bacillati</taxon>
        <taxon>Actinomycetota</taxon>
        <taxon>Actinomycetes</taxon>
        <taxon>Micrococcales</taxon>
        <taxon>Cellulomonadaceae</taxon>
        <taxon>Oerskovia</taxon>
    </lineage>
</organism>
<protein>
    <submittedName>
        <fullName evidence="7">Ferredoxin family protein</fullName>
    </submittedName>
</protein>
<evidence type="ECO:0000313" key="7">
    <source>
        <dbReference type="EMBL" id="MBD7982640.1"/>
    </source>
</evidence>
<dbReference type="PROSITE" id="PS51379">
    <property type="entry name" value="4FE4S_FER_2"/>
    <property type="match status" value="2"/>
</dbReference>
<sequence length="185" mass="19163">MIEILNAARCTSCDICVRICPTNVFESVDGGVPTIARHSDCQTCFQCEAYCPEDAIFVSPSRTPEPAGSPFLDEADLLDRDLLGLYRDRVGWRRAPRGSGGGESAGADAPAETGGVLVDVPAVVPAPTVLSSDVDYHRAAALAPASGSRDHADGTTPVGTPADGARPHTSVHPDSTTTHPQGAPS</sequence>
<feature type="domain" description="4Fe-4S ferredoxin-type" evidence="6">
    <location>
        <begin position="31"/>
        <end position="61"/>
    </location>
</feature>
<evidence type="ECO:0000313" key="8">
    <source>
        <dbReference type="Proteomes" id="UP000655570"/>
    </source>
</evidence>
<dbReference type="InterPro" id="IPR050572">
    <property type="entry name" value="Fe-S_Ferredoxin"/>
</dbReference>
<keyword evidence="8" id="KW-1185">Reference proteome</keyword>
<reference evidence="7 8" key="1">
    <citation type="submission" date="2020-08" db="EMBL/GenBank/DDBJ databases">
        <title>A Genomic Blueprint of the Chicken Gut Microbiome.</title>
        <authorList>
            <person name="Gilroy R."/>
            <person name="Ravi A."/>
            <person name="Getino M."/>
            <person name="Pursley I."/>
            <person name="Horton D.L."/>
            <person name="Alikhan N.-F."/>
            <person name="Baker D."/>
            <person name="Gharbi K."/>
            <person name="Hall N."/>
            <person name="Watson M."/>
            <person name="Adriaenssens E.M."/>
            <person name="Foster-Nyarko E."/>
            <person name="Jarju S."/>
            <person name="Secka A."/>
            <person name="Antonio M."/>
            <person name="Oren A."/>
            <person name="Chaudhuri R."/>
            <person name="La Ragione R.M."/>
            <person name="Hildebrand F."/>
            <person name="Pallen M.J."/>
        </authorList>
    </citation>
    <scope>NUCLEOTIDE SEQUENCE [LARGE SCALE GENOMIC DNA]</scope>
    <source>
        <strain evidence="7 8">Sa2CUA9</strain>
    </source>
</reference>
<evidence type="ECO:0000256" key="5">
    <source>
        <dbReference type="SAM" id="MobiDB-lite"/>
    </source>
</evidence>
<proteinExistence type="predicted"/>
<evidence type="ECO:0000256" key="3">
    <source>
        <dbReference type="ARBA" id="ARBA00023004"/>
    </source>
</evidence>
<evidence type="ECO:0000259" key="6">
    <source>
        <dbReference type="PROSITE" id="PS51379"/>
    </source>
</evidence>
<dbReference type="SUPFAM" id="SSF54862">
    <property type="entry name" value="4Fe-4S ferredoxins"/>
    <property type="match status" value="1"/>
</dbReference>
<evidence type="ECO:0000256" key="4">
    <source>
        <dbReference type="ARBA" id="ARBA00023014"/>
    </source>
</evidence>
<keyword evidence="1" id="KW-0004">4Fe-4S</keyword>
<keyword evidence="3" id="KW-0408">Iron</keyword>
<dbReference type="Gene3D" id="3.30.70.20">
    <property type="match status" value="1"/>
</dbReference>
<evidence type="ECO:0000256" key="1">
    <source>
        <dbReference type="ARBA" id="ARBA00022485"/>
    </source>
</evidence>
<gene>
    <name evidence="7" type="ORF">H9641_18245</name>
</gene>
<accession>A0ABR8U3P2</accession>
<dbReference type="RefSeq" id="WP_191805828.1">
    <property type="nucleotide sequence ID" value="NZ_JACSQF010000025.1"/>
</dbReference>
<name>A0ABR8U3P2_9CELL</name>
<dbReference type="InterPro" id="IPR017900">
    <property type="entry name" value="4Fe4S_Fe_S_CS"/>
</dbReference>
<comment type="caution">
    <text evidence="7">The sequence shown here is derived from an EMBL/GenBank/DDBJ whole genome shotgun (WGS) entry which is preliminary data.</text>
</comment>
<feature type="region of interest" description="Disordered" evidence="5">
    <location>
        <begin position="93"/>
        <end position="112"/>
    </location>
</feature>
<dbReference type="PANTHER" id="PTHR43687:SF4">
    <property type="entry name" value="BLR5484 PROTEIN"/>
    <property type="match status" value="1"/>
</dbReference>
<evidence type="ECO:0000256" key="2">
    <source>
        <dbReference type="ARBA" id="ARBA00022723"/>
    </source>
</evidence>
<feature type="domain" description="4Fe-4S ferredoxin-type" evidence="6">
    <location>
        <begin position="1"/>
        <end position="30"/>
    </location>
</feature>
<feature type="compositionally biased region" description="Polar residues" evidence="5">
    <location>
        <begin position="172"/>
        <end position="185"/>
    </location>
</feature>
<feature type="region of interest" description="Disordered" evidence="5">
    <location>
        <begin position="143"/>
        <end position="185"/>
    </location>
</feature>